<dbReference type="Gene3D" id="3.30.450.40">
    <property type="match status" value="1"/>
</dbReference>
<dbReference type="InterPro" id="IPR000160">
    <property type="entry name" value="GGDEF_dom"/>
</dbReference>
<evidence type="ECO:0000313" key="4">
    <source>
        <dbReference type="Proteomes" id="UP000247612"/>
    </source>
</evidence>
<organism evidence="3 4">
    <name type="scientific">Dielma fastidiosa</name>
    <dbReference type="NCBI Taxonomy" id="1034346"/>
    <lineage>
        <taxon>Bacteria</taxon>
        <taxon>Bacillati</taxon>
        <taxon>Bacillota</taxon>
        <taxon>Erysipelotrichia</taxon>
        <taxon>Erysipelotrichales</taxon>
        <taxon>Erysipelotrichaceae</taxon>
        <taxon>Dielma</taxon>
    </lineage>
</organism>
<dbReference type="CDD" id="cd01949">
    <property type="entry name" value="GGDEF"/>
    <property type="match status" value="1"/>
</dbReference>
<comment type="caution">
    <text evidence="3">The sequence shown here is derived from an EMBL/GenBank/DDBJ whole genome shotgun (WGS) entry which is preliminary data.</text>
</comment>
<dbReference type="SUPFAM" id="SSF55073">
    <property type="entry name" value="Nucleotide cyclase"/>
    <property type="match status" value="1"/>
</dbReference>
<dbReference type="InterPro" id="IPR029016">
    <property type="entry name" value="GAF-like_dom_sf"/>
</dbReference>
<evidence type="ECO:0000256" key="1">
    <source>
        <dbReference type="SAM" id="Phobius"/>
    </source>
</evidence>
<sequence>MKSKLSKIGELTIPIILCLALIFTALLSITSIDNLQGNARVINYIGIVRGATQRLIKKELNHEPDDALIERLDNILYGLANGSDEFDLIKLEDQTFQAQLTEMESSWSIIKDEIYKVRTGSSNEALYALSEDYFVLADNTVRSAEEYTEQSVQIARNHLIILNTVFIILAGGCTVFTYYQEKRREMLIRIENENKRKSEQLTRQQRELLAPMNEISELMYVSDIDTYDLLFVNDAGKRIFNISDDLSNLKCYKVIQGFDSPCEFCTNSRLKTDETYSWEYTNPLLQKHYLLKDRLIEWEGKTARMEIAFDITATNNEKNELKQRLERDNVLVDCIRELYHNHEITDALTTVLAHIGQLFSAERAYIFIFHDPYFSNIAEWCNTGIEPQIEHLQNVVMDDYRPWLELLEKDKNIIYDDIEILKDEMPAGYELLSQQDIKNIVWVPLEKDNGLSGCIGLDNLAYGMSDIVIPFLQTIQYFITLAMERNENEKTLYEMSYLDELTTFYNRNRYIQNITELEDLQGSVGVVYLDMNGLKGINDSLGHAAGDLALKACAEIIKNSSDSEKLYRIGGDEFVIIYTETNEEAFYDNVERLKNNFKQSAYQIAIGYKWEAECSNIQNVIKEADELMYADKMRFYQKHQTRRYRHEETEE</sequence>
<dbReference type="SMART" id="SM00267">
    <property type="entry name" value="GGDEF"/>
    <property type="match status" value="1"/>
</dbReference>
<dbReference type="OrthoDB" id="9805474at2"/>
<keyword evidence="4" id="KW-1185">Reference proteome</keyword>
<dbReference type="GO" id="GO:0052621">
    <property type="term" value="F:diguanylate cyclase activity"/>
    <property type="evidence" value="ECO:0007669"/>
    <property type="project" value="TreeGrafter"/>
</dbReference>
<dbReference type="InterPro" id="IPR050469">
    <property type="entry name" value="Diguanylate_Cyclase"/>
</dbReference>
<proteinExistence type="predicted"/>
<dbReference type="PANTHER" id="PTHR45138:SF9">
    <property type="entry name" value="DIGUANYLATE CYCLASE DGCM-RELATED"/>
    <property type="match status" value="1"/>
</dbReference>
<dbReference type="PROSITE" id="PS50887">
    <property type="entry name" value="GGDEF"/>
    <property type="match status" value="1"/>
</dbReference>
<accession>A0A318KJS9</accession>
<dbReference type="Pfam" id="PF00990">
    <property type="entry name" value="GGDEF"/>
    <property type="match status" value="1"/>
</dbReference>
<dbReference type="InterPro" id="IPR043128">
    <property type="entry name" value="Rev_trsase/Diguanyl_cyclase"/>
</dbReference>
<feature type="transmembrane region" description="Helical" evidence="1">
    <location>
        <begin position="159"/>
        <end position="179"/>
    </location>
</feature>
<keyword evidence="1" id="KW-0472">Membrane</keyword>
<dbReference type="Proteomes" id="UP000247612">
    <property type="component" value="Unassembled WGS sequence"/>
</dbReference>
<evidence type="ECO:0000259" key="2">
    <source>
        <dbReference type="PROSITE" id="PS50887"/>
    </source>
</evidence>
<evidence type="ECO:0000313" key="3">
    <source>
        <dbReference type="EMBL" id="PXX78101.1"/>
    </source>
</evidence>
<dbReference type="AlphaFoldDB" id="A0A318KJS9"/>
<dbReference type="InterPro" id="IPR029787">
    <property type="entry name" value="Nucleotide_cyclase"/>
</dbReference>
<dbReference type="EMBL" id="QJKH01000008">
    <property type="protein sequence ID" value="PXX78101.1"/>
    <property type="molecule type" value="Genomic_DNA"/>
</dbReference>
<gene>
    <name evidence="3" type="ORF">DES51_10826</name>
</gene>
<feature type="domain" description="GGDEF" evidence="2">
    <location>
        <begin position="522"/>
        <end position="646"/>
    </location>
</feature>
<reference evidence="3 4" key="1">
    <citation type="submission" date="2018-05" db="EMBL/GenBank/DDBJ databases">
        <title>Genomic Encyclopedia of Type Strains, Phase IV (KMG-IV): sequencing the most valuable type-strain genomes for metagenomic binning, comparative biology and taxonomic classification.</title>
        <authorList>
            <person name="Goeker M."/>
        </authorList>
    </citation>
    <scope>NUCLEOTIDE SEQUENCE [LARGE SCALE GENOMIC DNA]</scope>
    <source>
        <strain evidence="3 4">JC118</strain>
    </source>
</reference>
<name>A0A318KJS9_9FIRM</name>
<dbReference type="SUPFAM" id="SSF55781">
    <property type="entry name" value="GAF domain-like"/>
    <property type="match status" value="1"/>
</dbReference>
<feature type="transmembrane region" description="Helical" evidence="1">
    <location>
        <begin position="12"/>
        <end position="32"/>
    </location>
</feature>
<dbReference type="NCBIfam" id="TIGR00254">
    <property type="entry name" value="GGDEF"/>
    <property type="match status" value="1"/>
</dbReference>
<dbReference type="Gene3D" id="3.30.70.270">
    <property type="match status" value="1"/>
</dbReference>
<keyword evidence="1" id="KW-0812">Transmembrane</keyword>
<dbReference type="STRING" id="1034346.GCA_000313565_00570"/>
<dbReference type="PANTHER" id="PTHR45138">
    <property type="entry name" value="REGULATORY COMPONENTS OF SENSORY TRANSDUCTION SYSTEM"/>
    <property type="match status" value="1"/>
</dbReference>
<dbReference type="RefSeq" id="WP_022936874.1">
    <property type="nucleotide sequence ID" value="NZ_CABKRQ010000001.1"/>
</dbReference>
<protein>
    <submittedName>
        <fullName evidence="3">Diguanylate cyclase (GGDEF)-like protein</fullName>
    </submittedName>
</protein>
<keyword evidence="1" id="KW-1133">Transmembrane helix</keyword>